<dbReference type="PROSITE" id="PS50879">
    <property type="entry name" value="RNASE_H_1"/>
    <property type="match status" value="1"/>
</dbReference>
<dbReference type="RefSeq" id="XP_053016739.1">
    <property type="nucleotide sequence ID" value="XM_053165560.1"/>
</dbReference>
<evidence type="ECO:0000259" key="1">
    <source>
        <dbReference type="PROSITE" id="PS50879"/>
    </source>
</evidence>
<reference evidence="2" key="1">
    <citation type="submission" date="2022-10" db="EMBL/GenBank/DDBJ databases">
        <title>Puccinia triticina Genome sequencing and assembly.</title>
        <authorList>
            <person name="Li C."/>
        </authorList>
    </citation>
    <scope>NUCLEOTIDE SEQUENCE</scope>
    <source>
        <strain evidence="2">Pt15</strain>
    </source>
</reference>
<dbReference type="InterPro" id="IPR002156">
    <property type="entry name" value="RNaseH_domain"/>
</dbReference>
<dbReference type="InterPro" id="IPR036397">
    <property type="entry name" value="RNaseH_sf"/>
</dbReference>
<sequence>MCRSVTIGFFTRKFIRRRFNSNIQDILVGRGLCRDDWIGKHIPDARQQLDQLAKLNPEKILIVYNNSLDSHPTTPPIRNLGLSKEAAVKATSSLVDTLLNTPDSVVIYTDGSYDLNKGGAGAAICPDLNLALSMSLGVDPLFSNHECEAVGLLLAFRLTEQALRTRSFSNVFILTDNVGVLQRLGSCDAAKPGQYLFYEISDIWRSLPAELNLHLVWCPGHGGIRGNEAANLLAKEATNRNKSPDQQLHHNACKLTRYLKSQITTPSWKELKKRISDLPILQSALINQLRSGHAPLNAYLFKVKRRLDPICPFCEGRETTNHFLDLCPAYQKPRRELIRKARSKKLKVDSNRPHLLLHLSKAHSLIFEFIRKTGRFHFLD</sequence>
<organism evidence="2 3">
    <name type="scientific">Puccinia triticina</name>
    <dbReference type="NCBI Taxonomy" id="208348"/>
    <lineage>
        <taxon>Eukaryota</taxon>
        <taxon>Fungi</taxon>
        <taxon>Dikarya</taxon>
        <taxon>Basidiomycota</taxon>
        <taxon>Pucciniomycotina</taxon>
        <taxon>Pucciniomycetes</taxon>
        <taxon>Pucciniales</taxon>
        <taxon>Pucciniaceae</taxon>
        <taxon>Puccinia</taxon>
    </lineage>
</organism>
<dbReference type="CDD" id="cd09276">
    <property type="entry name" value="Rnase_HI_RT_non_LTR"/>
    <property type="match status" value="1"/>
</dbReference>
<evidence type="ECO:0000313" key="2">
    <source>
        <dbReference type="EMBL" id="WAQ81184.1"/>
    </source>
</evidence>
<gene>
    <name evidence="2" type="ORF">PtA15_1A523</name>
</gene>
<dbReference type="SUPFAM" id="SSF53098">
    <property type="entry name" value="Ribonuclease H-like"/>
    <property type="match status" value="1"/>
</dbReference>
<feature type="domain" description="RNase H type-1" evidence="1">
    <location>
        <begin position="101"/>
        <end position="239"/>
    </location>
</feature>
<dbReference type="Proteomes" id="UP001164743">
    <property type="component" value="Chromosome 1A"/>
</dbReference>
<keyword evidence="3" id="KW-1185">Reference proteome</keyword>
<dbReference type="InterPro" id="IPR012337">
    <property type="entry name" value="RNaseH-like_sf"/>
</dbReference>
<proteinExistence type="predicted"/>
<name>A0ABY7C873_9BASI</name>
<dbReference type="Pfam" id="PF00075">
    <property type="entry name" value="RNase_H"/>
    <property type="match status" value="1"/>
</dbReference>
<dbReference type="GeneID" id="77806455"/>
<accession>A0ABY7C873</accession>
<dbReference type="Gene3D" id="3.30.420.10">
    <property type="entry name" value="Ribonuclease H-like superfamily/Ribonuclease H"/>
    <property type="match status" value="1"/>
</dbReference>
<protein>
    <recommendedName>
        <fullName evidence="1">RNase H type-1 domain-containing protein</fullName>
    </recommendedName>
</protein>
<evidence type="ECO:0000313" key="3">
    <source>
        <dbReference type="Proteomes" id="UP001164743"/>
    </source>
</evidence>
<dbReference type="EMBL" id="CP110421">
    <property type="protein sequence ID" value="WAQ81184.1"/>
    <property type="molecule type" value="Genomic_DNA"/>
</dbReference>